<dbReference type="RefSeq" id="WP_374344892.1">
    <property type="nucleotide sequence ID" value="NZ_JBHTLQ010000011.1"/>
</dbReference>
<proteinExistence type="predicted"/>
<sequence>MTISKMDHAILSFAFLGNLSPPARRTDKRPPKAPKDDKRRER</sequence>
<protein>
    <submittedName>
        <fullName evidence="2">Uncharacterized protein</fullName>
    </submittedName>
</protein>
<comment type="caution">
    <text evidence="2">The sequence shown here is derived from an EMBL/GenBank/DDBJ whole genome shotgun (WGS) entry which is preliminary data.</text>
</comment>
<name>A0ABW3T006_9CAUL</name>
<feature type="region of interest" description="Disordered" evidence="1">
    <location>
        <begin position="17"/>
        <end position="42"/>
    </location>
</feature>
<accession>A0ABW3T006</accession>
<evidence type="ECO:0000313" key="2">
    <source>
        <dbReference type="EMBL" id="MFD1190333.1"/>
    </source>
</evidence>
<keyword evidence="3" id="KW-1185">Reference proteome</keyword>
<evidence type="ECO:0000313" key="3">
    <source>
        <dbReference type="Proteomes" id="UP001597216"/>
    </source>
</evidence>
<feature type="compositionally biased region" description="Basic and acidic residues" evidence="1">
    <location>
        <begin position="24"/>
        <end position="42"/>
    </location>
</feature>
<organism evidence="2 3">
    <name type="scientific">Phenylobacterium conjunctum</name>
    <dbReference type="NCBI Taxonomy" id="1298959"/>
    <lineage>
        <taxon>Bacteria</taxon>
        <taxon>Pseudomonadati</taxon>
        <taxon>Pseudomonadota</taxon>
        <taxon>Alphaproteobacteria</taxon>
        <taxon>Caulobacterales</taxon>
        <taxon>Caulobacteraceae</taxon>
        <taxon>Phenylobacterium</taxon>
    </lineage>
</organism>
<reference evidence="3" key="1">
    <citation type="journal article" date="2019" name="Int. J. Syst. Evol. Microbiol.">
        <title>The Global Catalogue of Microorganisms (GCM) 10K type strain sequencing project: providing services to taxonomists for standard genome sequencing and annotation.</title>
        <authorList>
            <consortium name="The Broad Institute Genomics Platform"/>
            <consortium name="The Broad Institute Genome Sequencing Center for Infectious Disease"/>
            <person name="Wu L."/>
            <person name="Ma J."/>
        </authorList>
    </citation>
    <scope>NUCLEOTIDE SEQUENCE [LARGE SCALE GENOMIC DNA]</scope>
    <source>
        <strain evidence="3">CCUG 55074</strain>
    </source>
</reference>
<evidence type="ECO:0000256" key="1">
    <source>
        <dbReference type="SAM" id="MobiDB-lite"/>
    </source>
</evidence>
<gene>
    <name evidence="2" type="ORF">ACFQ27_07050</name>
</gene>
<dbReference type="Proteomes" id="UP001597216">
    <property type="component" value="Unassembled WGS sequence"/>
</dbReference>
<dbReference type="EMBL" id="JBHTLQ010000011">
    <property type="protein sequence ID" value="MFD1190333.1"/>
    <property type="molecule type" value="Genomic_DNA"/>
</dbReference>